<sequence>MDDSFQTIDPNVWLREQQLDGYEAGAFDWTTSDDSNAYASTNGLVIMPTLTNLTTDITPLQIINGYRLNLTSTGACTSQQVTSCAVHSNLTMGTIINPVRSARLTTRLSKSIKYGRVEVVAKLPKGDWLLPSIKLFPVNETYGEWPRSGSVDIMFSRGNEARYRAGGRNFFISAVHWGVSQVTDRFRWTSAGRPIRRSDYTQEFNTFGLEWTEDYIVAYHNRRTFSVMKTSFVKDSLWDRGRFPNNGSLEANPWARSKNQNAPFDQAFYLSLSVQVGATRRSDGSDKPWVDSSPRPASDFWAAVSDWYPTWGDGEERAMTVRNVKMWQQGKC</sequence>
<dbReference type="GO" id="GO:0005975">
    <property type="term" value="P:carbohydrate metabolic process"/>
    <property type="evidence" value="ECO:0007669"/>
    <property type="project" value="InterPro"/>
</dbReference>
<proteinExistence type="inferred from homology"/>
<dbReference type="OrthoDB" id="4781at2759"/>
<dbReference type="AlphaFoldDB" id="W7I1J6"/>
<feature type="domain" description="GH16" evidence="2">
    <location>
        <begin position="2"/>
        <end position="332"/>
    </location>
</feature>
<dbReference type="GO" id="GO:0004553">
    <property type="term" value="F:hydrolase activity, hydrolyzing O-glycosyl compounds"/>
    <property type="evidence" value="ECO:0007669"/>
    <property type="project" value="InterPro"/>
</dbReference>
<reference evidence="3 4" key="1">
    <citation type="submission" date="2013-05" db="EMBL/GenBank/DDBJ databases">
        <title>Drechslerella stenobrocha genome reveals carnivorous origination and mechanical trapping mechanism of predatory fungi.</title>
        <authorList>
            <person name="Liu X."/>
            <person name="Zhang W."/>
            <person name="Liu K."/>
        </authorList>
    </citation>
    <scope>NUCLEOTIDE SEQUENCE [LARGE SCALE GENOMIC DNA]</scope>
    <source>
        <strain evidence="3 4">248</strain>
    </source>
</reference>
<dbReference type="InterPro" id="IPR000757">
    <property type="entry name" value="Beta-glucanase-like"/>
</dbReference>
<accession>W7I1J6</accession>
<evidence type="ECO:0000313" key="3">
    <source>
        <dbReference type="EMBL" id="EWC46093.1"/>
    </source>
</evidence>
<dbReference type="Gene3D" id="2.60.120.200">
    <property type="match status" value="1"/>
</dbReference>
<evidence type="ECO:0000313" key="4">
    <source>
        <dbReference type="Proteomes" id="UP000024837"/>
    </source>
</evidence>
<dbReference type="Proteomes" id="UP000024837">
    <property type="component" value="Unassembled WGS sequence"/>
</dbReference>
<evidence type="ECO:0000256" key="1">
    <source>
        <dbReference type="ARBA" id="ARBA00006865"/>
    </source>
</evidence>
<dbReference type="PROSITE" id="PS51762">
    <property type="entry name" value="GH16_2"/>
    <property type="match status" value="1"/>
</dbReference>
<dbReference type="HOGENOM" id="CLU_019533_2_1_1"/>
<dbReference type="PANTHER" id="PTHR10963">
    <property type="entry name" value="GLYCOSYL HYDROLASE-RELATED"/>
    <property type="match status" value="1"/>
</dbReference>
<name>W7I1J6_9PEZI</name>
<protein>
    <recommendedName>
        <fullName evidence="2">GH16 domain-containing protein</fullName>
    </recommendedName>
</protein>
<evidence type="ECO:0000259" key="2">
    <source>
        <dbReference type="PROSITE" id="PS51762"/>
    </source>
</evidence>
<keyword evidence="4" id="KW-1185">Reference proteome</keyword>
<organism evidence="3 4">
    <name type="scientific">Drechslerella stenobrocha 248</name>
    <dbReference type="NCBI Taxonomy" id="1043628"/>
    <lineage>
        <taxon>Eukaryota</taxon>
        <taxon>Fungi</taxon>
        <taxon>Dikarya</taxon>
        <taxon>Ascomycota</taxon>
        <taxon>Pezizomycotina</taxon>
        <taxon>Orbiliomycetes</taxon>
        <taxon>Orbiliales</taxon>
        <taxon>Orbiliaceae</taxon>
        <taxon>Drechslerella</taxon>
    </lineage>
</organism>
<dbReference type="SUPFAM" id="SSF49899">
    <property type="entry name" value="Concanavalin A-like lectins/glucanases"/>
    <property type="match status" value="1"/>
</dbReference>
<dbReference type="EMBL" id="KI966421">
    <property type="protein sequence ID" value="EWC46093.1"/>
    <property type="molecule type" value="Genomic_DNA"/>
</dbReference>
<comment type="similarity">
    <text evidence="1">Belongs to the glycosyl hydrolase 16 family.</text>
</comment>
<gene>
    <name evidence="3" type="ORF">DRE_04667</name>
</gene>
<dbReference type="InterPro" id="IPR013320">
    <property type="entry name" value="ConA-like_dom_sf"/>
</dbReference>
<dbReference type="PANTHER" id="PTHR10963:SF55">
    <property type="entry name" value="GLYCOSIDE HYDROLASE FAMILY 16 PROTEIN"/>
    <property type="match status" value="1"/>
</dbReference>
<dbReference type="InterPro" id="IPR050546">
    <property type="entry name" value="Glycosyl_Hydrlase_16"/>
</dbReference>